<comment type="caution">
    <text evidence="1">The sequence shown here is derived from an EMBL/GenBank/DDBJ whole genome shotgun (WGS) entry which is preliminary data.</text>
</comment>
<gene>
    <name evidence="1" type="ORF">Tco_1070652</name>
</gene>
<dbReference type="InterPro" id="IPR021109">
    <property type="entry name" value="Peptidase_aspartic_dom_sf"/>
</dbReference>
<organism evidence="1 2">
    <name type="scientific">Tanacetum coccineum</name>
    <dbReference type="NCBI Taxonomy" id="301880"/>
    <lineage>
        <taxon>Eukaryota</taxon>
        <taxon>Viridiplantae</taxon>
        <taxon>Streptophyta</taxon>
        <taxon>Embryophyta</taxon>
        <taxon>Tracheophyta</taxon>
        <taxon>Spermatophyta</taxon>
        <taxon>Magnoliopsida</taxon>
        <taxon>eudicotyledons</taxon>
        <taxon>Gunneridae</taxon>
        <taxon>Pentapetalae</taxon>
        <taxon>asterids</taxon>
        <taxon>campanulids</taxon>
        <taxon>Asterales</taxon>
        <taxon>Asteraceae</taxon>
        <taxon>Asteroideae</taxon>
        <taxon>Anthemideae</taxon>
        <taxon>Anthemidinae</taxon>
        <taxon>Tanacetum</taxon>
    </lineage>
</organism>
<sequence>MDTLSLVLEYLKDLEECMDDGDSKVAKEAKLFDALEHKSVVIEVDNQKIAIFTKAPLRAFGEPFMRYSIPCKVDGQGAWDAELDLADSANYVTEEVLGNMGFVRVNFCDYGRKMVNDVNVEIHGVKFKADFVVLDYVNEGEPSIMFGRDFLVTTKSQVDFGLGEIRMNLTKFKEGIEVIDLTEEVGSSSEEVVKMGKANRNKGYNINKLTPPPSLKVEEIPPTSAIVIIADKKEFSEEGKVGIIKQGLPKRMCDPRNYVLPVNINGVVEMVALVDTGASHVKVIFEAFEMKGEDDWLGNFEVGRDEDGNVKYGPVAPSFIDIEDDIKALSMEAYFKPSKYNCV</sequence>
<evidence type="ECO:0000313" key="1">
    <source>
        <dbReference type="EMBL" id="GJT88935.1"/>
    </source>
</evidence>
<reference evidence="1" key="2">
    <citation type="submission" date="2022-01" db="EMBL/GenBank/DDBJ databases">
        <authorList>
            <person name="Yamashiro T."/>
            <person name="Shiraishi A."/>
            <person name="Satake H."/>
            <person name="Nakayama K."/>
        </authorList>
    </citation>
    <scope>NUCLEOTIDE SEQUENCE</scope>
</reference>
<dbReference type="EMBL" id="BQNB010019776">
    <property type="protein sequence ID" value="GJT88935.1"/>
    <property type="molecule type" value="Genomic_DNA"/>
</dbReference>
<accession>A0ABQ5HNX3</accession>
<dbReference type="Proteomes" id="UP001151760">
    <property type="component" value="Unassembled WGS sequence"/>
</dbReference>
<proteinExistence type="predicted"/>
<keyword evidence="2" id="KW-1185">Reference proteome</keyword>
<evidence type="ECO:0000313" key="2">
    <source>
        <dbReference type="Proteomes" id="UP001151760"/>
    </source>
</evidence>
<reference evidence="1" key="1">
    <citation type="journal article" date="2022" name="Int. J. Mol. Sci.">
        <title>Draft Genome of Tanacetum Coccineum: Genomic Comparison of Closely Related Tanacetum-Family Plants.</title>
        <authorList>
            <person name="Yamashiro T."/>
            <person name="Shiraishi A."/>
            <person name="Nakayama K."/>
            <person name="Satake H."/>
        </authorList>
    </citation>
    <scope>NUCLEOTIDE SEQUENCE</scope>
</reference>
<name>A0ABQ5HNX3_9ASTR</name>
<protein>
    <submittedName>
        <fullName evidence="1">Uncharacterized protein</fullName>
    </submittedName>
</protein>
<dbReference type="Gene3D" id="2.40.70.10">
    <property type="entry name" value="Acid Proteases"/>
    <property type="match status" value="1"/>
</dbReference>